<accession>A0ABS5TJE7</accession>
<keyword evidence="5" id="KW-0472">Membrane</keyword>
<feature type="domain" description="DUF3817" evidence="6">
    <location>
        <begin position="4"/>
        <end position="68"/>
    </location>
</feature>
<reference evidence="7 8" key="1">
    <citation type="submission" date="2021-05" db="EMBL/GenBank/DDBJ databases">
        <title>Kineosporia and Streptomyces sp. nov. two new marine actinobacteria isolated from Coral.</title>
        <authorList>
            <person name="Buangrab K."/>
            <person name="Sutthacheep M."/>
            <person name="Yeemin T."/>
            <person name="Harunari E."/>
            <person name="Igarashi Y."/>
            <person name="Kanchanasin P."/>
            <person name="Tanasupawat S."/>
            <person name="Phongsopitanun W."/>
        </authorList>
    </citation>
    <scope>NUCLEOTIDE SEQUENCE [LARGE SCALE GENOMIC DNA]</scope>
    <source>
        <strain evidence="7 8">J2-2</strain>
    </source>
</reference>
<organism evidence="7 8">
    <name type="scientific">Kineosporia corallincola</name>
    <dbReference type="NCBI Taxonomy" id="2835133"/>
    <lineage>
        <taxon>Bacteria</taxon>
        <taxon>Bacillati</taxon>
        <taxon>Actinomycetota</taxon>
        <taxon>Actinomycetes</taxon>
        <taxon>Kineosporiales</taxon>
        <taxon>Kineosporiaceae</taxon>
        <taxon>Kineosporia</taxon>
    </lineage>
</organism>
<dbReference type="InterPro" id="IPR023845">
    <property type="entry name" value="DUF3817_TM"/>
</dbReference>
<dbReference type="EMBL" id="JAHBAY010000008">
    <property type="protein sequence ID" value="MBT0771225.1"/>
    <property type="molecule type" value="Genomic_DNA"/>
</dbReference>
<evidence type="ECO:0000256" key="1">
    <source>
        <dbReference type="ARBA" id="ARBA00004651"/>
    </source>
</evidence>
<keyword evidence="2" id="KW-1003">Cell membrane</keyword>
<comment type="subcellular location">
    <subcellularLocation>
        <location evidence="1">Cell membrane</location>
        <topology evidence="1">Multi-pass membrane protein</topology>
    </subcellularLocation>
</comment>
<evidence type="ECO:0000313" key="8">
    <source>
        <dbReference type="Proteomes" id="UP001197247"/>
    </source>
</evidence>
<sequence length="86" mass="8867">MPMRALRISAAVEAGSLLLLVLNLATVHLAAPASVLGPVHGCAYLIGIVLTWQLTKTVAVRALSVIPGIGTLLVLRSLRSAEAASQ</sequence>
<gene>
    <name evidence="7" type="ORF">KIH74_19955</name>
</gene>
<dbReference type="RefSeq" id="WP_214157521.1">
    <property type="nucleotide sequence ID" value="NZ_JAHBAY010000008.1"/>
</dbReference>
<protein>
    <submittedName>
        <fullName evidence="7">DUF3817 domain-containing protein</fullName>
    </submittedName>
</protein>
<keyword evidence="3" id="KW-0812">Transmembrane</keyword>
<keyword evidence="8" id="KW-1185">Reference proteome</keyword>
<evidence type="ECO:0000256" key="2">
    <source>
        <dbReference type="ARBA" id="ARBA00022475"/>
    </source>
</evidence>
<proteinExistence type="predicted"/>
<keyword evidence="4" id="KW-1133">Transmembrane helix</keyword>
<evidence type="ECO:0000313" key="7">
    <source>
        <dbReference type="EMBL" id="MBT0771225.1"/>
    </source>
</evidence>
<evidence type="ECO:0000256" key="3">
    <source>
        <dbReference type="ARBA" id="ARBA00022692"/>
    </source>
</evidence>
<comment type="caution">
    <text evidence="7">The sequence shown here is derived from an EMBL/GenBank/DDBJ whole genome shotgun (WGS) entry which is preliminary data.</text>
</comment>
<evidence type="ECO:0000256" key="4">
    <source>
        <dbReference type="ARBA" id="ARBA00022989"/>
    </source>
</evidence>
<name>A0ABS5TJE7_9ACTN</name>
<dbReference type="Pfam" id="PF12823">
    <property type="entry name" value="DUF3817"/>
    <property type="match status" value="1"/>
</dbReference>
<evidence type="ECO:0000256" key="5">
    <source>
        <dbReference type="ARBA" id="ARBA00023136"/>
    </source>
</evidence>
<dbReference type="Proteomes" id="UP001197247">
    <property type="component" value="Unassembled WGS sequence"/>
</dbReference>
<evidence type="ECO:0000259" key="6">
    <source>
        <dbReference type="Pfam" id="PF12823"/>
    </source>
</evidence>